<dbReference type="AlphaFoldDB" id="F3QKE1"/>
<dbReference type="OrthoDB" id="5570130at2"/>
<proteinExistence type="predicted"/>
<gene>
    <name evidence="3" type="ORF">HMPREF9439_01399</name>
</gene>
<evidence type="ECO:0000256" key="1">
    <source>
        <dbReference type="SAM" id="SignalP"/>
    </source>
</evidence>
<dbReference type="eggNOG" id="ENOG5033XTD">
    <property type="taxonomic scope" value="Bacteria"/>
</dbReference>
<reference evidence="3 4" key="1">
    <citation type="submission" date="2011-02" db="EMBL/GenBank/DDBJ databases">
        <authorList>
            <person name="Weinstock G."/>
            <person name="Sodergren E."/>
            <person name="Clifton S."/>
            <person name="Fulton L."/>
            <person name="Fulton B."/>
            <person name="Courtney L."/>
            <person name="Fronick C."/>
            <person name="Harrison M."/>
            <person name="Strong C."/>
            <person name="Farmer C."/>
            <person name="Delahaunty K."/>
            <person name="Markovic C."/>
            <person name="Hall O."/>
            <person name="Minx P."/>
            <person name="Tomlinson C."/>
            <person name="Mitreva M."/>
            <person name="Hou S."/>
            <person name="Chen J."/>
            <person name="Wollam A."/>
            <person name="Pepin K.H."/>
            <person name="Johnson M."/>
            <person name="Bhonagiri V."/>
            <person name="Zhang X."/>
            <person name="Suruliraj S."/>
            <person name="Warren W."/>
            <person name="Chinwalla A."/>
            <person name="Mardis E.R."/>
            <person name="Wilson R.K."/>
        </authorList>
    </citation>
    <scope>NUCLEOTIDE SEQUENCE [LARGE SCALE GENOMIC DNA]</scope>
    <source>
        <strain evidence="3 4">YIT 11859</strain>
    </source>
</reference>
<organism evidence="3 4">
    <name type="scientific">Parasutterella excrementihominis YIT 11859</name>
    <dbReference type="NCBI Taxonomy" id="762966"/>
    <lineage>
        <taxon>Bacteria</taxon>
        <taxon>Pseudomonadati</taxon>
        <taxon>Pseudomonadota</taxon>
        <taxon>Betaproteobacteria</taxon>
        <taxon>Burkholderiales</taxon>
        <taxon>Sutterellaceae</taxon>
        <taxon>Parasutterella</taxon>
    </lineage>
</organism>
<keyword evidence="1" id="KW-0732">Signal</keyword>
<name>F3QKE1_9BURK</name>
<feature type="signal peptide" evidence="1">
    <location>
        <begin position="1"/>
        <end position="22"/>
    </location>
</feature>
<dbReference type="GeneID" id="43348812"/>
<dbReference type="Proteomes" id="UP000005156">
    <property type="component" value="Unassembled WGS sequence"/>
</dbReference>
<feature type="chain" id="PRO_5003300619" description="DUF5666 domain-containing protein" evidence="1">
    <location>
        <begin position="23"/>
        <end position="98"/>
    </location>
</feature>
<dbReference type="RefSeq" id="WP_008864213.1">
    <property type="nucleotide sequence ID" value="NZ_CAXTIX010000007.1"/>
</dbReference>
<accession>F3QKE1</accession>
<protein>
    <recommendedName>
        <fullName evidence="2">DUF5666 domain-containing protein</fullName>
    </recommendedName>
</protein>
<sequence>MKLVKVLLPLAAAGLIMGTASARDYDGFYGKVEQMPATGNGDWVIGGKTFKADQRTKIDHRRDQKIGVGSCVKVEGDIDREGNFFVSEIEQKRDNRCR</sequence>
<dbReference type="HOGENOM" id="CLU_2344129_0_0_4"/>
<dbReference type="Pfam" id="PF18914">
    <property type="entry name" value="DUF5666"/>
    <property type="match status" value="1"/>
</dbReference>
<dbReference type="InterPro" id="IPR043724">
    <property type="entry name" value="DUF5666"/>
</dbReference>
<evidence type="ECO:0000259" key="2">
    <source>
        <dbReference type="Pfam" id="PF18914"/>
    </source>
</evidence>
<evidence type="ECO:0000313" key="3">
    <source>
        <dbReference type="EMBL" id="EGG54575.1"/>
    </source>
</evidence>
<evidence type="ECO:0000313" key="4">
    <source>
        <dbReference type="Proteomes" id="UP000005156"/>
    </source>
</evidence>
<dbReference type="EMBL" id="AFBP01000036">
    <property type="protein sequence ID" value="EGG54575.1"/>
    <property type="molecule type" value="Genomic_DNA"/>
</dbReference>
<comment type="caution">
    <text evidence="3">The sequence shown here is derived from an EMBL/GenBank/DDBJ whole genome shotgun (WGS) entry which is preliminary data.</text>
</comment>
<keyword evidence="4" id="KW-1185">Reference proteome</keyword>
<feature type="domain" description="DUF5666" evidence="2">
    <location>
        <begin position="30"/>
        <end position="90"/>
    </location>
</feature>